<evidence type="ECO:0000313" key="8">
    <source>
        <dbReference type="Proteomes" id="UP000008370"/>
    </source>
</evidence>
<feature type="domain" description="HAT C-terminal dimerisation" evidence="6">
    <location>
        <begin position="51"/>
        <end position="125"/>
    </location>
</feature>
<evidence type="ECO:0000256" key="3">
    <source>
        <dbReference type="ARBA" id="ARBA00022771"/>
    </source>
</evidence>
<dbReference type="GO" id="GO:0005634">
    <property type="term" value="C:nucleus"/>
    <property type="evidence" value="ECO:0007669"/>
    <property type="project" value="UniProtKB-SubCell"/>
</dbReference>
<dbReference type="Proteomes" id="UP000008370">
    <property type="component" value="Unassembled WGS sequence"/>
</dbReference>
<dbReference type="InParanoid" id="K5WU24"/>
<dbReference type="InterPro" id="IPR012337">
    <property type="entry name" value="RNaseH-like_sf"/>
</dbReference>
<organism evidence="7 8">
    <name type="scientific">Phanerochaete carnosa (strain HHB-10118-sp)</name>
    <name type="common">White-rot fungus</name>
    <name type="synonym">Peniophora carnosa</name>
    <dbReference type="NCBI Taxonomy" id="650164"/>
    <lineage>
        <taxon>Eukaryota</taxon>
        <taxon>Fungi</taxon>
        <taxon>Dikarya</taxon>
        <taxon>Basidiomycota</taxon>
        <taxon>Agaricomycotina</taxon>
        <taxon>Agaricomycetes</taxon>
        <taxon>Polyporales</taxon>
        <taxon>Phanerochaetaceae</taxon>
        <taxon>Phanerochaete</taxon>
    </lineage>
</organism>
<dbReference type="AlphaFoldDB" id="K5WU24"/>
<evidence type="ECO:0000259" key="6">
    <source>
        <dbReference type="Pfam" id="PF05699"/>
    </source>
</evidence>
<dbReference type="SUPFAM" id="SSF53098">
    <property type="entry name" value="Ribonuclease H-like"/>
    <property type="match status" value="1"/>
</dbReference>
<evidence type="ECO:0000256" key="1">
    <source>
        <dbReference type="ARBA" id="ARBA00004123"/>
    </source>
</evidence>
<comment type="subcellular location">
    <subcellularLocation>
        <location evidence="1">Nucleus</location>
    </subcellularLocation>
</comment>
<dbReference type="GO" id="GO:0008270">
    <property type="term" value="F:zinc ion binding"/>
    <property type="evidence" value="ECO:0007669"/>
    <property type="project" value="UniProtKB-KW"/>
</dbReference>
<dbReference type="GeneID" id="18920981"/>
<dbReference type="HOGENOM" id="CLU_1652787_0_0_1"/>
<gene>
    <name evidence="7" type="ORF">PHACADRAFT_97653</name>
</gene>
<proteinExistence type="predicted"/>
<evidence type="ECO:0000256" key="4">
    <source>
        <dbReference type="ARBA" id="ARBA00022833"/>
    </source>
</evidence>
<reference evidence="7 8" key="1">
    <citation type="journal article" date="2012" name="BMC Genomics">
        <title>Comparative genomics of the white-rot fungi, Phanerochaete carnosa and P. chrysosporium, to elucidate the genetic basis of the distinct wood types they colonize.</title>
        <authorList>
            <person name="Suzuki H."/>
            <person name="MacDonald J."/>
            <person name="Syed K."/>
            <person name="Salamov A."/>
            <person name="Hori C."/>
            <person name="Aerts A."/>
            <person name="Henrissat B."/>
            <person name="Wiebenga A."/>
            <person name="vanKuyk P.A."/>
            <person name="Barry K."/>
            <person name="Lindquist E."/>
            <person name="LaButti K."/>
            <person name="Lapidus A."/>
            <person name="Lucas S."/>
            <person name="Coutinho P."/>
            <person name="Gong Y."/>
            <person name="Samejima M."/>
            <person name="Mahadevan R."/>
            <person name="Abou-Zaid M."/>
            <person name="de Vries R.P."/>
            <person name="Igarashi K."/>
            <person name="Yadav J.S."/>
            <person name="Grigoriev I.V."/>
            <person name="Master E.R."/>
        </authorList>
    </citation>
    <scope>NUCLEOTIDE SEQUENCE [LARGE SCALE GENOMIC DNA]</scope>
    <source>
        <strain evidence="7 8">HHB-10118-sp</strain>
    </source>
</reference>
<protein>
    <recommendedName>
        <fullName evidence="6">HAT C-terminal dimerisation domain-containing protein</fullName>
    </recommendedName>
</protein>
<evidence type="ECO:0000313" key="7">
    <source>
        <dbReference type="EMBL" id="EKM53932.1"/>
    </source>
</evidence>
<feature type="non-terminal residue" evidence="7">
    <location>
        <position position="1"/>
    </location>
</feature>
<evidence type="ECO:0000256" key="2">
    <source>
        <dbReference type="ARBA" id="ARBA00022723"/>
    </source>
</evidence>
<keyword evidence="3" id="KW-0863">Zinc-finger</keyword>
<dbReference type="InterPro" id="IPR008906">
    <property type="entry name" value="HATC_C_dom"/>
</dbReference>
<dbReference type="Pfam" id="PF05699">
    <property type="entry name" value="Dimer_Tnp_hAT"/>
    <property type="match status" value="1"/>
</dbReference>
<keyword evidence="4" id="KW-0862">Zinc</keyword>
<dbReference type="EMBL" id="JH930473">
    <property type="protein sequence ID" value="EKM53932.1"/>
    <property type="molecule type" value="Genomic_DNA"/>
</dbReference>
<dbReference type="GO" id="GO:0046983">
    <property type="term" value="F:protein dimerization activity"/>
    <property type="evidence" value="ECO:0007669"/>
    <property type="project" value="InterPro"/>
</dbReference>
<dbReference type="PANTHER" id="PTHR46481:SF10">
    <property type="entry name" value="ZINC FINGER BED DOMAIN-CONTAINING PROTEIN 39"/>
    <property type="match status" value="1"/>
</dbReference>
<dbReference type="InterPro" id="IPR052035">
    <property type="entry name" value="ZnF_BED_domain_contain"/>
</dbReference>
<dbReference type="KEGG" id="pco:PHACADRAFT_97653"/>
<sequence>QMQKYKSQMASTTTLSSVSEFETQQQKAHNFLFKTKAKTSAAQTVEQEWISYIAEPTYPSVDVLVYWQASKARFPTIYNIAIDILPIQSSAVSCKHVFSFGKMTATDRHNRMGRDLVEKLQMLKFQFKQATLYLSHRDWAWMKRSLTWKALERRRYTHI</sequence>
<keyword evidence="8" id="KW-1185">Reference proteome</keyword>
<accession>K5WU24</accession>
<evidence type="ECO:0000256" key="5">
    <source>
        <dbReference type="ARBA" id="ARBA00023242"/>
    </source>
</evidence>
<dbReference type="RefSeq" id="XP_007396641.1">
    <property type="nucleotide sequence ID" value="XM_007396579.1"/>
</dbReference>
<keyword evidence="2" id="KW-0479">Metal-binding</keyword>
<dbReference type="PANTHER" id="PTHR46481">
    <property type="entry name" value="ZINC FINGER BED DOMAIN-CONTAINING PROTEIN 4"/>
    <property type="match status" value="1"/>
</dbReference>
<dbReference type="OrthoDB" id="3268424at2759"/>
<name>K5WU24_PHACS</name>
<keyword evidence="5" id="KW-0539">Nucleus</keyword>